<dbReference type="InterPro" id="IPR058245">
    <property type="entry name" value="NreC/VraR/RcsB-like_REC"/>
</dbReference>
<evidence type="ECO:0000256" key="4">
    <source>
        <dbReference type="ARBA" id="ARBA00023163"/>
    </source>
</evidence>
<dbReference type="Pfam" id="PF00072">
    <property type="entry name" value="Response_reg"/>
    <property type="match status" value="1"/>
</dbReference>
<sequence>MSIRVVLADDHGTVRSGLKALLERAEGIEVVGEASDGAAAVVNVRALRPDVVLMDVRMPVVDGVAATREIVSEGTAAVLVLTTFDEDEVVLSAIRAGAAGFLLKTAEAAELVAAVRRVAAGEGVVAPEVTRRVFRELATASARNRPAEDGQTTAQLERLTVRERDVLTQLGAGASNSQLARELGISEATAKTHVSRVLAKLGVQSRTQAALVARDAGLMDST</sequence>
<dbReference type="EMBL" id="QREH01000001">
    <property type="protein sequence ID" value="REE03390.1"/>
    <property type="molecule type" value="Genomic_DNA"/>
</dbReference>
<dbReference type="InterPro" id="IPR011006">
    <property type="entry name" value="CheY-like_superfamily"/>
</dbReference>
<protein>
    <submittedName>
        <fullName evidence="8">LuxR family two component transcriptional regulator</fullName>
    </submittedName>
</protein>
<dbReference type="SUPFAM" id="SSF52172">
    <property type="entry name" value="CheY-like"/>
    <property type="match status" value="1"/>
</dbReference>
<dbReference type="PROSITE" id="PS50110">
    <property type="entry name" value="RESPONSE_REGULATORY"/>
    <property type="match status" value="1"/>
</dbReference>
<evidence type="ECO:0000256" key="1">
    <source>
        <dbReference type="ARBA" id="ARBA00022553"/>
    </source>
</evidence>
<dbReference type="CDD" id="cd06170">
    <property type="entry name" value="LuxR_C_like"/>
    <property type="match status" value="1"/>
</dbReference>
<dbReference type="GO" id="GO:0000160">
    <property type="term" value="P:phosphorelay signal transduction system"/>
    <property type="evidence" value="ECO:0007669"/>
    <property type="project" value="InterPro"/>
</dbReference>
<dbReference type="InterPro" id="IPR000792">
    <property type="entry name" value="Tscrpt_reg_LuxR_C"/>
</dbReference>
<dbReference type="InterPro" id="IPR039420">
    <property type="entry name" value="WalR-like"/>
</dbReference>
<dbReference type="Gene3D" id="3.40.50.2300">
    <property type="match status" value="1"/>
</dbReference>
<evidence type="ECO:0000256" key="2">
    <source>
        <dbReference type="ARBA" id="ARBA00023015"/>
    </source>
</evidence>
<name>A0A3D9LBZ9_9MICC</name>
<feature type="domain" description="HTH luxR-type" evidence="6">
    <location>
        <begin position="152"/>
        <end position="217"/>
    </location>
</feature>
<organism evidence="8 9">
    <name type="scientific">Citricoccus muralis</name>
    <dbReference type="NCBI Taxonomy" id="169134"/>
    <lineage>
        <taxon>Bacteria</taxon>
        <taxon>Bacillati</taxon>
        <taxon>Actinomycetota</taxon>
        <taxon>Actinomycetes</taxon>
        <taxon>Micrococcales</taxon>
        <taxon>Micrococcaceae</taxon>
        <taxon>Citricoccus</taxon>
    </lineage>
</organism>
<dbReference type="CDD" id="cd17535">
    <property type="entry name" value="REC_NarL-like"/>
    <property type="match status" value="1"/>
</dbReference>
<evidence type="ECO:0000256" key="5">
    <source>
        <dbReference type="PROSITE-ProRule" id="PRU00169"/>
    </source>
</evidence>
<dbReference type="SUPFAM" id="SSF46894">
    <property type="entry name" value="C-terminal effector domain of the bipartite response regulators"/>
    <property type="match status" value="1"/>
</dbReference>
<dbReference type="Pfam" id="PF00196">
    <property type="entry name" value="GerE"/>
    <property type="match status" value="1"/>
</dbReference>
<evidence type="ECO:0000313" key="9">
    <source>
        <dbReference type="Proteomes" id="UP000256727"/>
    </source>
</evidence>
<dbReference type="SMART" id="SM00448">
    <property type="entry name" value="REC"/>
    <property type="match status" value="1"/>
</dbReference>
<comment type="caution">
    <text evidence="8">The sequence shown here is derived from an EMBL/GenBank/DDBJ whole genome shotgun (WGS) entry which is preliminary data.</text>
</comment>
<evidence type="ECO:0000256" key="3">
    <source>
        <dbReference type="ARBA" id="ARBA00023125"/>
    </source>
</evidence>
<evidence type="ECO:0000313" key="8">
    <source>
        <dbReference type="EMBL" id="REE03390.1"/>
    </source>
</evidence>
<dbReference type="SMART" id="SM00421">
    <property type="entry name" value="HTH_LUXR"/>
    <property type="match status" value="1"/>
</dbReference>
<dbReference type="GO" id="GO:0006355">
    <property type="term" value="P:regulation of DNA-templated transcription"/>
    <property type="evidence" value="ECO:0007669"/>
    <property type="project" value="InterPro"/>
</dbReference>
<dbReference type="RefSeq" id="WP_115931514.1">
    <property type="nucleotide sequence ID" value="NZ_QREH01000001.1"/>
</dbReference>
<feature type="domain" description="Response regulatory" evidence="7">
    <location>
        <begin position="4"/>
        <end position="119"/>
    </location>
</feature>
<dbReference type="OrthoDB" id="9808843at2"/>
<dbReference type="PRINTS" id="PR00038">
    <property type="entry name" value="HTHLUXR"/>
</dbReference>
<reference evidence="8 9" key="1">
    <citation type="submission" date="2018-07" db="EMBL/GenBank/DDBJ databases">
        <title>Sequencing the genomes of 1000 actinobacteria strains.</title>
        <authorList>
            <person name="Klenk H.-P."/>
        </authorList>
    </citation>
    <scope>NUCLEOTIDE SEQUENCE [LARGE SCALE GENOMIC DNA]</scope>
    <source>
        <strain evidence="8 9">DSM 14442</strain>
    </source>
</reference>
<evidence type="ECO:0000259" key="7">
    <source>
        <dbReference type="PROSITE" id="PS50110"/>
    </source>
</evidence>
<dbReference type="GO" id="GO:0003677">
    <property type="term" value="F:DNA binding"/>
    <property type="evidence" value="ECO:0007669"/>
    <property type="project" value="UniProtKB-KW"/>
</dbReference>
<dbReference type="AlphaFoldDB" id="A0A3D9LBZ9"/>
<keyword evidence="1 5" id="KW-0597">Phosphoprotein</keyword>
<dbReference type="InterPro" id="IPR016032">
    <property type="entry name" value="Sig_transdc_resp-reg_C-effctor"/>
</dbReference>
<dbReference type="PANTHER" id="PTHR43214">
    <property type="entry name" value="TWO-COMPONENT RESPONSE REGULATOR"/>
    <property type="match status" value="1"/>
</dbReference>
<proteinExistence type="predicted"/>
<dbReference type="Proteomes" id="UP000256727">
    <property type="component" value="Unassembled WGS sequence"/>
</dbReference>
<keyword evidence="4" id="KW-0804">Transcription</keyword>
<keyword evidence="3" id="KW-0238">DNA-binding</keyword>
<keyword evidence="2" id="KW-0805">Transcription regulation</keyword>
<dbReference type="InterPro" id="IPR001789">
    <property type="entry name" value="Sig_transdc_resp-reg_receiver"/>
</dbReference>
<feature type="modified residue" description="4-aspartylphosphate" evidence="5">
    <location>
        <position position="55"/>
    </location>
</feature>
<dbReference type="PROSITE" id="PS50043">
    <property type="entry name" value="HTH_LUXR_2"/>
    <property type="match status" value="1"/>
</dbReference>
<accession>A0A3D9LBZ9</accession>
<keyword evidence="9" id="KW-1185">Reference proteome</keyword>
<gene>
    <name evidence="8" type="ORF">C8E99_1197</name>
</gene>
<evidence type="ECO:0000259" key="6">
    <source>
        <dbReference type="PROSITE" id="PS50043"/>
    </source>
</evidence>
<dbReference type="PANTHER" id="PTHR43214:SF24">
    <property type="entry name" value="TRANSCRIPTIONAL REGULATORY PROTEIN NARL-RELATED"/>
    <property type="match status" value="1"/>
</dbReference>